<gene>
    <name evidence="1" type="ORF">PC113_g12718</name>
    <name evidence="2" type="ORF">PC115_g21652</name>
    <name evidence="3" type="ORF">PC117_g24328</name>
    <name evidence="4" type="ORF">PC118_g21727</name>
    <name evidence="5" type="ORF">PC129_g14542</name>
</gene>
<accession>A0A8T1EVH5</accession>
<dbReference type="Proteomes" id="UP000736787">
    <property type="component" value="Unassembled WGS sequence"/>
</dbReference>
<dbReference type="VEuPathDB" id="FungiDB:PC110_g3792"/>
<evidence type="ECO:0000313" key="5">
    <source>
        <dbReference type="EMBL" id="KAG3214541.1"/>
    </source>
</evidence>
<dbReference type="EMBL" id="RCMI01001579">
    <property type="protein sequence ID" value="KAG2883310.1"/>
    <property type="molecule type" value="Genomic_DNA"/>
</dbReference>
<sequence>MRRGLCDLDLLLDPFFLHFPRSGEAGNWYPGLEDGANPADLLEALVITDNADRWRNHYCDEPTMHPALRIAHLTGKFMASTA</sequence>
<evidence type="ECO:0000313" key="6">
    <source>
        <dbReference type="Proteomes" id="UP000697107"/>
    </source>
</evidence>
<dbReference type="Proteomes" id="UP000774804">
    <property type="component" value="Unassembled WGS sequence"/>
</dbReference>
<reference evidence="4" key="1">
    <citation type="submission" date="2018-10" db="EMBL/GenBank/DDBJ databases">
        <title>Effector identification in a new, highly contiguous assembly of the strawberry crown rot pathogen Phytophthora cactorum.</title>
        <authorList>
            <person name="Armitage A.D."/>
            <person name="Nellist C.F."/>
            <person name="Bates H."/>
            <person name="Vickerstaff R.J."/>
            <person name="Harrison R.J."/>
        </authorList>
    </citation>
    <scope>NUCLEOTIDE SEQUENCE</scope>
    <source>
        <strain evidence="1">15-7</strain>
        <strain evidence="2">4032</strain>
        <strain evidence="3">4040</strain>
        <strain evidence="4">P415</strain>
        <strain evidence="5">P421</strain>
    </source>
</reference>
<evidence type="ECO:0000313" key="4">
    <source>
        <dbReference type="EMBL" id="KAG2961879.1"/>
    </source>
</evidence>
<dbReference type="Proteomes" id="UP000760860">
    <property type="component" value="Unassembled WGS sequence"/>
</dbReference>
<evidence type="ECO:0000313" key="1">
    <source>
        <dbReference type="EMBL" id="KAG2855137.1"/>
    </source>
</evidence>
<name>A0A8T1EVH5_9STRA</name>
<dbReference type="EMBL" id="RCMV01000630">
    <property type="protein sequence ID" value="KAG3214541.1"/>
    <property type="molecule type" value="Genomic_DNA"/>
</dbReference>
<protein>
    <submittedName>
        <fullName evidence="4">Uncharacterized protein</fullName>
    </submittedName>
</protein>
<evidence type="ECO:0000313" key="2">
    <source>
        <dbReference type="EMBL" id="KAG2883310.1"/>
    </source>
</evidence>
<organism evidence="4 6">
    <name type="scientific">Phytophthora cactorum</name>
    <dbReference type="NCBI Taxonomy" id="29920"/>
    <lineage>
        <taxon>Eukaryota</taxon>
        <taxon>Sar</taxon>
        <taxon>Stramenopiles</taxon>
        <taxon>Oomycota</taxon>
        <taxon>Peronosporomycetes</taxon>
        <taxon>Peronosporales</taxon>
        <taxon>Peronosporaceae</taxon>
        <taxon>Phytophthora</taxon>
    </lineage>
</organism>
<comment type="caution">
    <text evidence="4">The sequence shown here is derived from an EMBL/GenBank/DDBJ whole genome shotgun (WGS) entry which is preliminary data.</text>
</comment>
<evidence type="ECO:0000313" key="3">
    <source>
        <dbReference type="EMBL" id="KAG2891112.1"/>
    </source>
</evidence>
<dbReference type="EMBL" id="RCML01001536">
    <property type="protein sequence ID" value="KAG2961879.1"/>
    <property type="molecule type" value="Genomic_DNA"/>
</dbReference>
<dbReference type="EMBL" id="RCMG01000391">
    <property type="protein sequence ID" value="KAG2855137.1"/>
    <property type="molecule type" value="Genomic_DNA"/>
</dbReference>
<dbReference type="Proteomes" id="UP000735874">
    <property type="component" value="Unassembled WGS sequence"/>
</dbReference>
<dbReference type="EMBL" id="RCMK01001614">
    <property type="protein sequence ID" value="KAG2891112.1"/>
    <property type="molecule type" value="Genomic_DNA"/>
</dbReference>
<dbReference type="Proteomes" id="UP000697107">
    <property type="component" value="Unassembled WGS sequence"/>
</dbReference>
<proteinExistence type="predicted"/>
<dbReference type="AlphaFoldDB" id="A0A8T1EVH5"/>